<proteinExistence type="predicted"/>
<dbReference type="OrthoDB" id="278693at2"/>
<name>A0A4R8FWV8_9GAMM</name>
<evidence type="ECO:0008006" key="3">
    <source>
        <dbReference type="Google" id="ProtNLM"/>
    </source>
</evidence>
<dbReference type="Proteomes" id="UP000294489">
    <property type="component" value="Unassembled WGS sequence"/>
</dbReference>
<reference evidence="1 2" key="1">
    <citation type="submission" date="2019-03" db="EMBL/GenBank/DDBJ databases">
        <title>Freshwater and sediment microbial communities from various areas in North America, analyzing microbe dynamics in response to fracking.</title>
        <authorList>
            <person name="Lamendella R."/>
        </authorList>
    </citation>
    <scope>NUCLEOTIDE SEQUENCE [LARGE SCALE GENOMIC DNA]</scope>
    <source>
        <strain evidence="1 2">6_TX</strain>
    </source>
</reference>
<dbReference type="RefSeq" id="WP_134017168.1">
    <property type="nucleotide sequence ID" value="NZ_SOEC01000004.1"/>
</dbReference>
<comment type="caution">
    <text evidence="1">The sequence shown here is derived from an EMBL/GenBank/DDBJ whole genome shotgun (WGS) entry which is preliminary data.</text>
</comment>
<organism evidence="1 2">
    <name type="scientific">Modicisalibacter xianhensis</name>
    <dbReference type="NCBI Taxonomy" id="442341"/>
    <lineage>
        <taxon>Bacteria</taxon>
        <taxon>Pseudomonadati</taxon>
        <taxon>Pseudomonadota</taxon>
        <taxon>Gammaproteobacteria</taxon>
        <taxon>Oceanospirillales</taxon>
        <taxon>Halomonadaceae</taxon>
        <taxon>Modicisalibacter</taxon>
    </lineage>
</organism>
<dbReference type="EMBL" id="SOEC01000004">
    <property type="protein sequence ID" value="TDX31087.1"/>
    <property type="molecule type" value="Genomic_DNA"/>
</dbReference>
<dbReference type="AlphaFoldDB" id="A0A4R8FWV8"/>
<sequence length="152" mass="17538">MTVETIRDVLELTRQLHANLADTLGRASRDAQQERLRMLLDYLSLHERELSRVVALTEDDAQAATLDTWCTDYFNKHPFDNTALAQIDYANMTTAEVMRSLLAIHDRIIDLYRYLATHAEVSSSEELLNSLLALEQHEAMRMMRDAEELEDL</sequence>
<evidence type="ECO:0000313" key="2">
    <source>
        <dbReference type="Proteomes" id="UP000294489"/>
    </source>
</evidence>
<accession>A0A4R8FWV8</accession>
<protein>
    <recommendedName>
        <fullName evidence="3">ATPase</fullName>
    </recommendedName>
</protein>
<gene>
    <name evidence="1" type="ORF">DFO67_104352</name>
</gene>
<evidence type="ECO:0000313" key="1">
    <source>
        <dbReference type="EMBL" id="TDX31087.1"/>
    </source>
</evidence>